<gene>
    <name evidence="4" type="ORF">ACHAWO_007099</name>
</gene>
<evidence type="ECO:0000256" key="3">
    <source>
        <dbReference type="SAM" id="SignalP"/>
    </source>
</evidence>
<feature type="compositionally biased region" description="Polar residues" evidence="1">
    <location>
        <begin position="32"/>
        <end position="49"/>
    </location>
</feature>
<dbReference type="Proteomes" id="UP001530400">
    <property type="component" value="Unassembled WGS sequence"/>
</dbReference>
<dbReference type="EMBL" id="JALLPJ020000146">
    <property type="protein sequence ID" value="KAL3800990.1"/>
    <property type="molecule type" value="Genomic_DNA"/>
</dbReference>
<feature type="transmembrane region" description="Helical" evidence="2">
    <location>
        <begin position="217"/>
        <end position="237"/>
    </location>
</feature>
<keyword evidence="5" id="KW-1185">Reference proteome</keyword>
<feature type="signal peptide" evidence="3">
    <location>
        <begin position="1"/>
        <end position="18"/>
    </location>
</feature>
<feature type="compositionally biased region" description="Polar residues" evidence="1">
    <location>
        <begin position="63"/>
        <end position="81"/>
    </location>
</feature>
<sequence>MKLLPLILPLLSFNPSAAFVAPVPSRPITSLRAKSTSGQGFGKSTSKTVGESAVADDAPRGLQSISVDDSSPATNSFQTTNDLDSSDDDSSSMTPEQRSKSILRNKYSLISYEEQRAMEGDERALIDSQKKQIQREKLRNIEKLWPENADVFEVLPPSLLKGIDTALKVGLGACTLLFMLSGVFITIEAGSKATGNALPEGLDGWIVNVVEPNFTPLLGVLLGFSVSLGLFSAGMLGSKGSVYREDP</sequence>
<evidence type="ECO:0000256" key="2">
    <source>
        <dbReference type="SAM" id="Phobius"/>
    </source>
</evidence>
<evidence type="ECO:0000313" key="4">
    <source>
        <dbReference type="EMBL" id="KAL3800990.1"/>
    </source>
</evidence>
<protein>
    <submittedName>
        <fullName evidence="4">Uncharacterized protein</fullName>
    </submittedName>
</protein>
<proteinExistence type="predicted"/>
<evidence type="ECO:0000313" key="5">
    <source>
        <dbReference type="Proteomes" id="UP001530400"/>
    </source>
</evidence>
<keyword evidence="2" id="KW-0472">Membrane</keyword>
<keyword evidence="3" id="KW-0732">Signal</keyword>
<accession>A0ABD3QL06</accession>
<reference evidence="4 5" key="1">
    <citation type="submission" date="2024-10" db="EMBL/GenBank/DDBJ databases">
        <title>Updated reference genomes for cyclostephanoid diatoms.</title>
        <authorList>
            <person name="Roberts W.R."/>
            <person name="Alverson A.J."/>
        </authorList>
    </citation>
    <scope>NUCLEOTIDE SEQUENCE [LARGE SCALE GENOMIC DNA]</scope>
    <source>
        <strain evidence="4 5">AJA010-31</strain>
    </source>
</reference>
<evidence type="ECO:0000256" key="1">
    <source>
        <dbReference type="SAM" id="MobiDB-lite"/>
    </source>
</evidence>
<name>A0ABD3QL06_9STRA</name>
<dbReference type="AlphaFoldDB" id="A0ABD3QL06"/>
<feature type="chain" id="PRO_5044779150" evidence="3">
    <location>
        <begin position="19"/>
        <end position="247"/>
    </location>
</feature>
<feature type="region of interest" description="Disordered" evidence="1">
    <location>
        <begin position="31"/>
        <end position="100"/>
    </location>
</feature>
<organism evidence="4 5">
    <name type="scientific">Cyclotella atomus</name>
    <dbReference type="NCBI Taxonomy" id="382360"/>
    <lineage>
        <taxon>Eukaryota</taxon>
        <taxon>Sar</taxon>
        <taxon>Stramenopiles</taxon>
        <taxon>Ochrophyta</taxon>
        <taxon>Bacillariophyta</taxon>
        <taxon>Coscinodiscophyceae</taxon>
        <taxon>Thalassiosirophycidae</taxon>
        <taxon>Stephanodiscales</taxon>
        <taxon>Stephanodiscaceae</taxon>
        <taxon>Cyclotella</taxon>
    </lineage>
</organism>
<keyword evidence="2" id="KW-1133">Transmembrane helix</keyword>
<keyword evidence="2" id="KW-0812">Transmembrane</keyword>
<comment type="caution">
    <text evidence="4">The sequence shown here is derived from an EMBL/GenBank/DDBJ whole genome shotgun (WGS) entry which is preliminary data.</text>
</comment>